<dbReference type="EMBL" id="JAVDRL010000015">
    <property type="protein sequence ID" value="MDR6533880.1"/>
    <property type="molecule type" value="Genomic_DNA"/>
</dbReference>
<dbReference type="RefSeq" id="WP_056761364.1">
    <property type="nucleotide sequence ID" value="NZ_JAVDRL010000015.1"/>
</dbReference>
<evidence type="ECO:0000313" key="1">
    <source>
        <dbReference type="EMBL" id="MDR6533880.1"/>
    </source>
</evidence>
<organism evidence="1 2">
    <name type="scientific">Caulobacter rhizosphaerae</name>
    <dbReference type="NCBI Taxonomy" id="2010972"/>
    <lineage>
        <taxon>Bacteria</taxon>
        <taxon>Pseudomonadati</taxon>
        <taxon>Pseudomonadota</taxon>
        <taxon>Alphaproteobacteria</taxon>
        <taxon>Caulobacterales</taxon>
        <taxon>Caulobacteraceae</taxon>
        <taxon>Caulobacter</taxon>
    </lineage>
</organism>
<evidence type="ECO:0000313" key="2">
    <source>
        <dbReference type="Proteomes" id="UP001262754"/>
    </source>
</evidence>
<comment type="caution">
    <text evidence="1">The sequence shown here is derived from an EMBL/GenBank/DDBJ whole genome shotgun (WGS) entry which is preliminary data.</text>
</comment>
<name>A0ABU1N768_9CAUL</name>
<dbReference type="Proteomes" id="UP001262754">
    <property type="component" value="Unassembled WGS sequence"/>
</dbReference>
<protein>
    <submittedName>
        <fullName evidence="1">Uncharacterized protein</fullName>
    </submittedName>
</protein>
<reference evidence="1 2" key="1">
    <citation type="submission" date="2023-07" db="EMBL/GenBank/DDBJ databases">
        <title>Sorghum-associated microbial communities from plants grown in Nebraska, USA.</title>
        <authorList>
            <person name="Schachtman D."/>
        </authorList>
    </citation>
    <scope>NUCLEOTIDE SEQUENCE [LARGE SCALE GENOMIC DNA]</scope>
    <source>
        <strain evidence="1 2">DS2154</strain>
    </source>
</reference>
<gene>
    <name evidence="1" type="ORF">J2800_004650</name>
</gene>
<sequence length="115" mass="12494">MGWSEAGRRGLERAAGGVAILNPLVGEIAEALLDLGGAAHRDLVVAHIAKRRGVYRPSEAMRRELDEAFAAYCLDASHPRAANLLHRPYGPHSRRWALTDHAYGMLRGQATAGTR</sequence>
<proteinExistence type="predicted"/>
<accession>A0ABU1N768</accession>
<keyword evidence="2" id="KW-1185">Reference proteome</keyword>